<evidence type="ECO:0000313" key="1">
    <source>
        <dbReference type="EMBL" id="KUK44508.1"/>
    </source>
</evidence>
<gene>
    <name evidence="1" type="ORF">XD72_1116</name>
    <name evidence="2" type="ORF">XE07_1700</name>
</gene>
<comment type="caution">
    <text evidence="1">The sequence shown here is derived from an EMBL/GenBank/DDBJ whole genome shotgun (WGS) entry which is preliminary data.</text>
</comment>
<accession>A0A101FU28</accession>
<dbReference type="PATRIC" id="fig|301375.6.peg.902"/>
<dbReference type="EMBL" id="LGHB01000030">
    <property type="protein sequence ID" value="KUK95624.1"/>
    <property type="molecule type" value="Genomic_DNA"/>
</dbReference>
<sequence>MNLKLNGENWPLNLFSAAGLTMALLATVSLCLASPQAEDDISPSMISEDEASQMIIDTLVKNLAESSELEMGLRVNQYQDLLDAGTQVREANQDELESSGVLVCQNASWLFFLDLAPGAHFAHPVIIAVLDAVTGDVQFMDGQWWPIIMQPAFENETVRRDSETIIFEKEPNF</sequence>
<evidence type="ECO:0000313" key="2">
    <source>
        <dbReference type="EMBL" id="KUK95624.1"/>
    </source>
</evidence>
<name>A0A101FU28_9EURY</name>
<reference evidence="2" key="1">
    <citation type="journal article" date="2015" name="MBio">
        <title>Genome-resolved metagenomic analysis reveals roles for candidate phyla and other microbial community members in biogeochemical transformations in oil reservoirs.</title>
        <authorList>
            <person name="Hu P."/>
            <person name="Tom L."/>
            <person name="Singh A."/>
            <person name="Thomas B.C."/>
            <person name="Baker B.J."/>
            <person name="Piceno Y.M."/>
            <person name="Andersen G.L."/>
            <person name="Banfield J.F."/>
        </authorList>
    </citation>
    <scope>NUCLEOTIDE SEQUENCE [LARGE SCALE GENOMIC DNA]</scope>
    <source>
        <strain evidence="2">56_747</strain>
    </source>
</reference>
<evidence type="ECO:0000313" key="3">
    <source>
        <dbReference type="Proteomes" id="UP000053961"/>
    </source>
</evidence>
<proteinExistence type="predicted"/>
<evidence type="ECO:0000313" key="4">
    <source>
        <dbReference type="Proteomes" id="UP000057043"/>
    </source>
</evidence>
<dbReference type="AlphaFoldDB" id="A0A101FU28"/>
<protein>
    <submittedName>
        <fullName evidence="1">Uncharacterized protein</fullName>
    </submittedName>
</protein>
<organism evidence="1 4">
    <name type="scientific">Methanothrix harundinacea</name>
    <dbReference type="NCBI Taxonomy" id="301375"/>
    <lineage>
        <taxon>Archaea</taxon>
        <taxon>Methanobacteriati</taxon>
        <taxon>Methanobacteriota</taxon>
        <taxon>Stenosarchaea group</taxon>
        <taxon>Methanomicrobia</taxon>
        <taxon>Methanotrichales</taxon>
        <taxon>Methanotrichaceae</taxon>
        <taxon>Methanothrix</taxon>
    </lineage>
</organism>
<dbReference type="Proteomes" id="UP000053961">
    <property type="component" value="Unassembled WGS sequence"/>
</dbReference>
<reference evidence="3 4" key="2">
    <citation type="journal article" date="2015" name="MBio">
        <title>Genome-Resolved Metagenomic Analysis Reveals Roles for Candidate Phyla and Other Microbial Community Members in Biogeochemical Transformations in Oil Reservoirs.</title>
        <authorList>
            <person name="Hu P."/>
            <person name="Tom L."/>
            <person name="Singh A."/>
            <person name="Thomas B.C."/>
            <person name="Baker B.J."/>
            <person name="Piceno Y.M."/>
            <person name="Andersen G.L."/>
            <person name="Banfield J.F."/>
        </authorList>
    </citation>
    <scope>NUCLEOTIDE SEQUENCE [LARGE SCALE GENOMIC DNA]</scope>
    <source>
        <strain evidence="1">57_489</strain>
    </source>
</reference>
<dbReference type="EMBL" id="LGFT01000023">
    <property type="protein sequence ID" value="KUK44508.1"/>
    <property type="molecule type" value="Genomic_DNA"/>
</dbReference>
<dbReference type="Proteomes" id="UP000057043">
    <property type="component" value="Unassembled WGS sequence"/>
</dbReference>